<name>A0AAE3KIW5_9PSEU</name>
<dbReference type="PROSITE" id="PS51257">
    <property type="entry name" value="PROKAR_LIPOPROTEIN"/>
    <property type="match status" value="1"/>
</dbReference>
<dbReference type="Proteomes" id="UP001206128">
    <property type="component" value="Unassembled WGS sequence"/>
</dbReference>
<dbReference type="PANTHER" id="PTHR47197">
    <property type="entry name" value="PROTEIN NIRF"/>
    <property type="match status" value="1"/>
</dbReference>
<keyword evidence="1" id="KW-0732">Signal</keyword>
<sequence length="334" mass="34147">MRRLAVLLAGALLVAGCSTGRGNPDGPLQVAETLQAATPAKAPEQTGTPAGTVLALAGAASSTVVDPASRTLAVAVDQPPAVWLWSLDDLAAPPRSVPLPAPTAQLSLDTAANTVLAPVPSANQLLRITPTTGAATSLAVDGGPVSAATVAGHTLVALGQAKAVAVFDGDQLARTISGVTSADQVVANDRHAAMVDRLRTAVFTLDPTSTSQGPGLRAGDGAVNAVTDRFDRVLVTDARSGELLVFSLDPLLMRQRFPVPGTPYGIAYDPGRDLAWVTLTERNEVVGYDVAGGEPVERYRFPTVTQPNSVTVDPSSGRVFVASATGQGVQVVQP</sequence>
<accession>A0AAE3KIW5</accession>
<gene>
    <name evidence="2" type="ORF">LX83_004697</name>
</gene>
<dbReference type="SUPFAM" id="SSF50969">
    <property type="entry name" value="YVTN repeat-like/Quinoprotein amine dehydrogenase"/>
    <property type="match status" value="1"/>
</dbReference>
<evidence type="ECO:0000313" key="3">
    <source>
        <dbReference type="Proteomes" id="UP001206128"/>
    </source>
</evidence>
<dbReference type="EMBL" id="JAMTCK010000011">
    <property type="protein sequence ID" value="MCP2167824.1"/>
    <property type="molecule type" value="Genomic_DNA"/>
</dbReference>
<comment type="caution">
    <text evidence="2">The sequence shown here is derived from an EMBL/GenBank/DDBJ whole genome shotgun (WGS) entry which is preliminary data.</text>
</comment>
<evidence type="ECO:0008006" key="4">
    <source>
        <dbReference type="Google" id="ProtNLM"/>
    </source>
</evidence>
<feature type="chain" id="PRO_5042293153" description="Lipoprotein" evidence="1">
    <location>
        <begin position="21"/>
        <end position="334"/>
    </location>
</feature>
<proteinExistence type="predicted"/>
<organism evidence="2 3">
    <name type="scientific">Goodfellowiella coeruleoviolacea</name>
    <dbReference type="NCBI Taxonomy" id="334858"/>
    <lineage>
        <taxon>Bacteria</taxon>
        <taxon>Bacillati</taxon>
        <taxon>Actinomycetota</taxon>
        <taxon>Actinomycetes</taxon>
        <taxon>Pseudonocardiales</taxon>
        <taxon>Pseudonocardiaceae</taxon>
        <taxon>Goodfellowiella</taxon>
    </lineage>
</organism>
<dbReference type="AlphaFoldDB" id="A0AAE3KIW5"/>
<evidence type="ECO:0000256" key="1">
    <source>
        <dbReference type="SAM" id="SignalP"/>
    </source>
</evidence>
<keyword evidence="3" id="KW-1185">Reference proteome</keyword>
<dbReference type="InterPro" id="IPR051200">
    <property type="entry name" value="Host-pathogen_enzymatic-act"/>
</dbReference>
<feature type="signal peptide" evidence="1">
    <location>
        <begin position="1"/>
        <end position="20"/>
    </location>
</feature>
<dbReference type="Gene3D" id="2.130.10.10">
    <property type="entry name" value="YVTN repeat-like/Quinoprotein amine dehydrogenase"/>
    <property type="match status" value="1"/>
</dbReference>
<dbReference type="InterPro" id="IPR011044">
    <property type="entry name" value="Quino_amine_DH_bsu"/>
</dbReference>
<evidence type="ECO:0000313" key="2">
    <source>
        <dbReference type="EMBL" id="MCP2167824.1"/>
    </source>
</evidence>
<protein>
    <recommendedName>
        <fullName evidence="4">Lipoprotein</fullName>
    </recommendedName>
</protein>
<dbReference type="PANTHER" id="PTHR47197:SF3">
    <property type="entry name" value="DIHYDRO-HEME D1 DEHYDROGENASE"/>
    <property type="match status" value="1"/>
</dbReference>
<dbReference type="InterPro" id="IPR015943">
    <property type="entry name" value="WD40/YVTN_repeat-like_dom_sf"/>
</dbReference>
<dbReference type="RefSeq" id="WP_253775070.1">
    <property type="nucleotide sequence ID" value="NZ_JAMTCK010000011.1"/>
</dbReference>
<reference evidence="2" key="1">
    <citation type="submission" date="2022-06" db="EMBL/GenBank/DDBJ databases">
        <title>Genomic Encyclopedia of Archaeal and Bacterial Type Strains, Phase II (KMG-II): from individual species to whole genera.</title>
        <authorList>
            <person name="Goeker M."/>
        </authorList>
    </citation>
    <scope>NUCLEOTIDE SEQUENCE</scope>
    <source>
        <strain evidence="2">DSM 43935</strain>
    </source>
</reference>